<dbReference type="Pfam" id="PF13274">
    <property type="entry name" value="SocA_Panacea"/>
    <property type="match status" value="1"/>
</dbReference>
<name>A0ABT3DTV4_9XANT</name>
<comment type="caution">
    <text evidence="2">The sequence shown here is derived from an EMBL/GenBank/DDBJ whole genome shotgun (WGS) entry which is preliminary data.</text>
</comment>
<evidence type="ECO:0000259" key="1">
    <source>
        <dbReference type="Pfam" id="PF13274"/>
    </source>
</evidence>
<dbReference type="Proteomes" id="UP001320843">
    <property type="component" value="Unassembled WGS sequence"/>
</dbReference>
<evidence type="ECO:0000313" key="2">
    <source>
        <dbReference type="EMBL" id="MCW0398729.1"/>
    </source>
</evidence>
<keyword evidence="3" id="KW-1185">Reference proteome</keyword>
<organism evidence="2 3">
    <name type="scientific">Xanthomonas sacchari</name>
    <dbReference type="NCBI Taxonomy" id="56458"/>
    <lineage>
        <taxon>Bacteria</taxon>
        <taxon>Pseudomonadati</taxon>
        <taxon>Pseudomonadota</taxon>
        <taxon>Gammaproteobacteria</taxon>
        <taxon>Lysobacterales</taxon>
        <taxon>Lysobacteraceae</taxon>
        <taxon>Xanthomonas</taxon>
    </lineage>
</organism>
<accession>A0ABT3DTV4</accession>
<dbReference type="RefSeq" id="WP_267082290.1">
    <property type="nucleotide sequence ID" value="NZ_CP099530.1"/>
</dbReference>
<proteinExistence type="predicted"/>
<evidence type="ECO:0000313" key="3">
    <source>
        <dbReference type="Proteomes" id="UP001320843"/>
    </source>
</evidence>
<dbReference type="EMBL" id="JANFWR010000007">
    <property type="protein sequence ID" value="MCW0398729.1"/>
    <property type="molecule type" value="Genomic_DNA"/>
</dbReference>
<sequence length="173" mass="19232">MAYSPSTIANYFLEKASQEGRALTPMQLIKLVYIAHGWHLGYMGQPLIAEQVQAWKYGPVIKSLYDRLKQFGSGAVQGLVASGPFSWQVDSRVDPNTSSLLDAVWKSYAGFSGVQLSAMTHMDNTPWSIAWHQQGGRKMYYAPIDDALIRDHYQGKIQELQASSQSSQATSRA</sequence>
<dbReference type="InterPro" id="IPR025272">
    <property type="entry name" value="SocA_Panacea"/>
</dbReference>
<feature type="domain" description="Antitoxin SocA-like Panacea" evidence="1">
    <location>
        <begin position="28"/>
        <end position="127"/>
    </location>
</feature>
<protein>
    <submittedName>
        <fullName evidence="2">Antitoxin SocA</fullName>
    </submittedName>
</protein>
<gene>
    <name evidence="2" type="ORF">NB700_001285</name>
</gene>
<reference evidence="2 3" key="1">
    <citation type="submission" date="2022-06" db="EMBL/GenBank/DDBJ databases">
        <title>Dynamics of rice microbiomes reveals core vertical transmitted seed endophytes.</title>
        <authorList>
            <person name="Liao K."/>
            <person name="Zhang X."/>
        </authorList>
    </citation>
    <scope>NUCLEOTIDE SEQUENCE [LARGE SCALE GENOMIC DNA]</scope>
    <source>
        <strain evidence="2 3">YT10-10-1</strain>
    </source>
</reference>